<accession>A0A1C3H7D1</accession>
<dbReference type="GO" id="GO:0005737">
    <property type="term" value="C:cytoplasm"/>
    <property type="evidence" value="ECO:0007669"/>
    <property type="project" value="UniProtKB-UniRule"/>
</dbReference>
<comment type="catalytic activity">
    <reaction evidence="7 8">
        <text>4 porphobilinogen + H2O = hydroxymethylbilane + 4 NH4(+)</text>
        <dbReference type="Rhea" id="RHEA:13185"/>
        <dbReference type="ChEBI" id="CHEBI:15377"/>
        <dbReference type="ChEBI" id="CHEBI:28938"/>
        <dbReference type="ChEBI" id="CHEBI:57845"/>
        <dbReference type="ChEBI" id="CHEBI:58126"/>
        <dbReference type="EC" id="2.5.1.61"/>
    </reaction>
</comment>
<keyword evidence="6 8" id="KW-0627">Porphyrin biosynthesis</keyword>
<evidence type="ECO:0000256" key="6">
    <source>
        <dbReference type="ARBA" id="ARBA00023244"/>
    </source>
</evidence>
<evidence type="ECO:0000256" key="5">
    <source>
        <dbReference type="ARBA" id="ARBA00022679"/>
    </source>
</evidence>
<dbReference type="EMBL" id="FKLO01000087">
    <property type="protein sequence ID" value="SAM72950.1"/>
    <property type="molecule type" value="Genomic_DNA"/>
</dbReference>
<dbReference type="FunFam" id="3.40.190.10:FF:000004">
    <property type="entry name" value="Porphobilinogen deaminase"/>
    <property type="match status" value="1"/>
</dbReference>
<dbReference type="AlphaFoldDB" id="A0A1C3H7D1"/>
<organism evidence="11 12">
    <name type="scientific">Cardiobacterium hominis</name>
    <dbReference type="NCBI Taxonomy" id="2718"/>
    <lineage>
        <taxon>Bacteria</taxon>
        <taxon>Pseudomonadati</taxon>
        <taxon>Pseudomonadota</taxon>
        <taxon>Gammaproteobacteria</taxon>
        <taxon>Cardiobacteriales</taxon>
        <taxon>Cardiobacteriaceae</taxon>
        <taxon>Cardiobacterium</taxon>
    </lineage>
</organism>
<comment type="miscellaneous">
    <text evidence="8">The porphobilinogen subunits are added to the dipyrromethane group.</text>
</comment>
<dbReference type="Pfam" id="PF01379">
    <property type="entry name" value="Porphobil_deam"/>
    <property type="match status" value="1"/>
</dbReference>
<proteinExistence type="inferred from homology"/>
<reference evidence="12" key="1">
    <citation type="submission" date="2016-04" db="EMBL/GenBank/DDBJ databases">
        <authorList>
            <person name="Tagini F."/>
        </authorList>
    </citation>
    <scope>NUCLEOTIDE SEQUENCE [LARGE SCALE GENOMIC DNA]</scope>
    <source>
        <strain evidence="12">CHUV0807</strain>
    </source>
</reference>
<dbReference type="Proteomes" id="UP000190837">
    <property type="component" value="Unassembled WGS sequence"/>
</dbReference>
<dbReference type="GO" id="GO:0006782">
    <property type="term" value="P:protoporphyrinogen IX biosynthetic process"/>
    <property type="evidence" value="ECO:0007669"/>
    <property type="project" value="UniProtKB-UniRule"/>
</dbReference>
<feature type="domain" description="Porphobilinogen deaminase C-terminal" evidence="10">
    <location>
        <begin position="226"/>
        <end position="296"/>
    </location>
</feature>
<name>A0A1C3H7D1_9GAMM</name>
<dbReference type="PANTHER" id="PTHR11557:SF0">
    <property type="entry name" value="PORPHOBILINOGEN DEAMINASE"/>
    <property type="match status" value="1"/>
</dbReference>
<dbReference type="InterPro" id="IPR022417">
    <property type="entry name" value="Porphobilin_deaminase_N"/>
</dbReference>
<evidence type="ECO:0000256" key="7">
    <source>
        <dbReference type="ARBA" id="ARBA00048169"/>
    </source>
</evidence>
<gene>
    <name evidence="8" type="primary">hemC</name>
    <name evidence="11" type="ORF">CHUV0807_2528</name>
</gene>
<comment type="pathway">
    <text evidence="2">Porphyrin-containing compound metabolism; protoporphyrin-IX biosynthesis; coproporphyrinogen-III from 5-aminolevulinate: step 2/4.</text>
</comment>
<protein>
    <recommendedName>
        <fullName evidence="8">Porphobilinogen deaminase</fullName>
        <shortName evidence="8">PBG</shortName>
        <ecNumber evidence="8">2.5.1.61</ecNumber>
    </recommendedName>
    <alternativeName>
        <fullName evidence="8">Hydroxymethylbilane synthase</fullName>
        <shortName evidence="8">HMBS</shortName>
    </alternativeName>
    <alternativeName>
        <fullName evidence="8">Pre-uroporphyrinogen synthase</fullName>
    </alternativeName>
</protein>
<dbReference type="InterPro" id="IPR000860">
    <property type="entry name" value="HemC"/>
</dbReference>
<evidence type="ECO:0000313" key="12">
    <source>
        <dbReference type="Proteomes" id="UP000190837"/>
    </source>
</evidence>
<dbReference type="OMA" id="LWQANHI"/>
<dbReference type="RefSeq" id="WP_004142119.1">
    <property type="nucleotide sequence ID" value="NZ_CALFOW010000039.1"/>
</dbReference>
<evidence type="ECO:0000256" key="4">
    <source>
        <dbReference type="ARBA" id="ARBA00011245"/>
    </source>
</evidence>
<evidence type="ECO:0000259" key="10">
    <source>
        <dbReference type="Pfam" id="PF03900"/>
    </source>
</evidence>
<dbReference type="GO" id="GO:0004418">
    <property type="term" value="F:hydroxymethylbilane synthase activity"/>
    <property type="evidence" value="ECO:0007669"/>
    <property type="project" value="UniProtKB-UniRule"/>
</dbReference>
<dbReference type="PROSITE" id="PS00533">
    <property type="entry name" value="PORPHOBILINOGEN_DEAM"/>
    <property type="match status" value="1"/>
</dbReference>
<comment type="function">
    <text evidence="1 8">Tetrapolymerization of the monopyrrole PBG into the hydroxymethylbilane pre-uroporphyrinogen in several discrete steps.</text>
</comment>
<dbReference type="Gene3D" id="3.30.160.40">
    <property type="entry name" value="Porphobilinogen deaminase, C-terminal domain"/>
    <property type="match status" value="1"/>
</dbReference>
<evidence type="ECO:0000313" key="11">
    <source>
        <dbReference type="EMBL" id="SAM72950.1"/>
    </source>
</evidence>
<dbReference type="Pfam" id="PF03900">
    <property type="entry name" value="Porphobil_deamC"/>
    <property type="match status" value="1"/>
</dbReference>
<dbReference type="PIRSF" id="PIRSF001438">
    <property type="entry name" value="4pyrrol_synth_OHMeBilane_synth"/>
    <property type="match status" value="1"/>
</dbReference>
<dbReference type="Gene3D" id="3.40.190.10">
    <property type="entry name" value="Periplasmic binding protein-like II"/>
    <property type="match status" value="2"/>
</dbReference>
<dbReference type="InterPro" id="IPR036803">
    <property type="entry name" value="Porphobilinogen_deaminase_C_sf"/>
</dbReference>
<dbReference type="PRINTS" id="PR00151">
    <property type="entry name" value="PORPHBDMNASE"/>
</dbReference>
<feature type="domain" description="Porphobilinogen deaminase N-terminal" evidence="9">
    <location>
        <begin position="8"/>
        <end position="210"/>
    </location>
</feature>
<dbReference type="GeneID" id="84790116"/>
<dbReference type="NCBIfam" id="TIGR00212">
    <property type="entry name" value="hemC"/>
    <property type="match status" value="1"/>
</dbReference>
<dbReference type="UniPathway" id="UPA00251">
    <property type="reaction ID" value="UER00319"/>
</dbReference>
<dbReference type="EC" id="2.5.1.61" evidence="8"/>
<evidence type="ECO:0000256" key="8">
    <source>
        <dbReference type="HAMAP-Rule" id="MF_00260"/>
    </source>
</evidence>
<evidence type="ECO:0000256" key="3">
    <source>
        <dbReference type="ARBA" id="ARBA00005638"/>
    </source>
</evidence>
<comment type="cofactor">
    <cofactor evidence="8">
        <name>dipyrromethane</name>
        <dbReference type="ChEBI" id="CHEBI:60342"/>
    </cofactor>
    <text evidence="8">Binds 1 dipyrromethane group covalently.</text>
</comment>
<dbReference type="CDD" id="cd13646">
    <property type="entry name" value="PBP2_EcHMBS_like"/>
    <property type="match status" value="1"/>
</dbReference>
<evidence type="ECO:0000259" key="9">
    <source>
        <dbReference type="Pfam" id="PF01379"/>
    </source>
</evidence>
<dbReference type="SUPFAM" id="SSF53850">
    <property type="entry name" value="Periplasmic binding protein-like II"/>
    <property type="match status" value="1"/>
</dbReference>
<dbReference type="FunFam" id="3.40.190.10:FF:000005">
    <property type="entry name" value="Porphobilinogen deaminase"/>
    <property type="match status" value="1"/>
</dbReference>
<feature type="modified residue" description="S-(dipyrrolylmethanemethyl)cysteine" evidence="8">
    <location>
        <position position="243"/>
    </location>
</feature>
<dbReference type="InterPro" id="IPR022419">
    <property type="entry name" value="Porphobilin_deaminase_cofac_BS"/>
</dbReference>
<dbReference type="PANTHER" id="PTHR11557">
    <property type="entry name" value="PORPHOBILINOGEN DEAMINASE"/>
    <property type="match status" value="1"/>
</dbReference>
<sequence length="310" mass="33648">MTANISEIRIATRESKLALWQAEHVAARLRAHYPHLAVRLVPMTTRGDQILDAPLARIGGKGLFIKELEQAMARGEADIAVHSMKDVGVHLPEGFRIAAILPRENPHDAFVSNHYASLAELPPGARVGTCSLRRRMQLARLRPDLKLLDLRGNVQTRLDKLDRGDFDAIVLACAGLIRLGLQARIRAELPPEQSLPAIGQGAIGIECHETSAVYPLLAALDDADTALCVHTERIINTHLEGSCQVPLAAHAALHGERIHLAARIGMPDGSRYLSAADDAPRRDAEALGNHIAARLIADGARDILQTLSHE</sequence>
<dbReference type="SUPFAM" id="SSF54782">
    <property type="entry name" value="Porphobilinogen deaminase (hydroxymethylbilane synthase), C-terminal domain"/>
    <property type="match status" value="1"/>
</dbReference>
<evidence type="ECO:0000256" key="1">
    <source>
        <dbReference type="ARBA" id="ARBA00002869"/>
    </source>
</evidence>
<comment type="similarity">
    <text evidence="3 8">Belongs to the HMBS family.</text>
</comment>
<keyword evidence="5 8" id="KW-0808">Transferase</keyword>
<comment type="subunit">
    <text evidence="4 8">Monomer.</text>
</comment>
<dbReference type="HAMAP" id="MF_00260">
    <property type="entry name" value="Porphobil_deam"/>
    <property type="match status" value="1"/>
</dbReference>
<evidence type="ECO:0000256" key="2">
    <source>
        <dbReference type="ARBA" id="ARBA00004735"/>
    </source>
</evidence>
<dbReference type="InterPro" id="IPR022418">
    <property type="entry name" value="Porphobilinogen_deaminase_C"/>
</dbReference>